<dbReference type="Gene3D" id="2.40.20.10">
    <property type="entry name" value="Plasminogen Kringle 4"/>
    <property type="match status" value="1"/>
</dbReference>
<dbReference type="GO" id="GO:0005524">
    <property type="term" value="F:ATP binding"/>
    <property type="evidence" value="ECO:0007669"/>
    <property type="project" value="UniProtKB-KW"/>
</dbReference>
<dbReference type="PRINTS" id="PR00018">
    <property type="entry name" value="KRINGLE"/>
</dbReference>
<accession>A0A8K0KDC4</accession>
<dbReference type="EMBL" id="KZ308612">
    <property type="protein sequence ID" value="KAG8232332.1"/>
    <property type="molecule type" value="Genomic_DNA"/>
</dbReference>
<evidence type="ECO:0000256" key="6">
    <source>
        <dbReference type="ARBA" id="ARBA00023157"/>
    </source>
</evidence>
<feature type="transmembrane region" description="Helical" evidence="9">
    <location>
        <begin position="337"/>
        <end position="361"/>
    </location>
</feature>
<dbReference type="InterPro" id="IPR018056">
    <property type="entry name" value="Kringle_CS"/>
</dbReference>
<evidence type="ECO:0000256" key="2">
    <source>
        <dbReference type="ARBA" id="ARBA00022553"/>
    </source>
</evidence>
<dbReference type="PROSITE" id="PS50038">
    <property type="entry name" value="FZ"/>
    <property type="match status" value="1"/>
</dbReference>
<keyword evidence="13" id="KW-1185">Reference proteome</keyword>
<dbReference type="InterPro" id="IPR000001">
    <property type="entry name" value="Kringle"/>
</dbReference>
<feature type="region of interest" description="Disordered" evidence="8">
    <location>
        <begin position="368"/>
        <end position="400"/>
    </location>
</feature>
<dbReference type="SMART" id="SM00130">
    <property type="entry name" value="KR"/>
    <property type="match status" value="1"/>
</dbReference>
<evidence type="ECO:0000256" key="9">
    <source>
        <dbReference type="SAM" id="Phobius"/>
    </source>
</evidence>
<feature type="domain" description="Kringle" evidence="11">
    <location>
        <begin position="234"/>
        <end position="333"/>
    </location>
</feature>
<dbReference type="SUPFAM" id="SSF57440">
    <property type="entry name" value="Kringle-like"/>
    <property type="match status" value="1"/>
</dbReference>
<keyword evidence="9" id="KW-0812">Transmembrane</keyword>
<sequence>MAAAVQLIKGWGFPQAYECHVPNAGSSGLLPAPVLPPHTPVFPIEVPHTNREPSGDGKEGYCQMYQGSTCSQVVGNRSIFVPASVTQEIIEQKVQRAITVIAHSSDLTKRCEAYAIPSVCYTAFPLCENEEPPSTTVFLDGKPFSPSTNTFFPDSRPPGTYPGRPRFLCREECEVLEADVCRVEYAIAKRHPLIGQSLGLPDCPSLPPIESVAARTCLRLGIPDVRDLIRHSETCYSGQGEHYRGAVSKSSSGRPCLPWSNMASSTAMGNDAILRVFQEHLLPTYSVELIGGHSYCRNPGATQAKPWCFVEESDWGGEGKKRVRMEFCDIPQCADHMWLYILAGGAGLSIIFLIWLVVFCVRRGRRDGGGSGGGQGGRGHEQGHLATSPSMKQPAPPGVKINGASALEMNALLPKAATGSGDGSGIGVRVQEYPTSSVRLLQELGEGAFG</sequence>
<evidence type="ECO:0000256" key="5">
    <source>
        <dbReference type="ARBA" id="ARBA00022840"/>
    </source>
</evidence>
<dbReference type="Pfam" id="PF00051">
    <property type="entry name" value="Kringle"/>
    <property type="match status" value="1"/>
</dbReference>
<keyword evidence="2" id="KW-0597">Phosphoprotein</keyword>
<evidence type="ECO:0000259" key="10">
    <source>
        <dbReference type="PROSITE" id="PS50038"/>
    </source>
</evidence>
<dbReference type="PANTHER" id="PTHR24261:SF7">
    <property type="entry name" value="KRINGLE DOMAIN-CONTAINING PROTEIN"/>
    <property type="match status" value="1"/>
</dbReference>
<evidence type="ECO:0000256" key="3">
    <source>
        <dbReference type="ARBA" id="ARBA00022572"/>
    </source>
</evidence>
<name>A0A8K0KDC4_LADFU</name>
<evidence type="ECO:0000313" key="12">
    <source>
        <dbReference type="EMBL" id="KAG8232332.1"/>
    </source>
</evidence>
<dbReference type="Gene3D" id="1.10.2000.10">
    <property type="entry name" value="Frizzled cysteine-rich domain"/>
    <property type="match status" value="1"/>
</dbReference>
<protein>
    <recommendedName>
        <fullName evidence="14">Kringle domain-containing protein</fullName>
    </recommendedName>
</protein>
<evidence type="ECO:0000256" key="7">
    <source>
        <dbReference type="PROSITE-ProRule" id="PRU00121"/>
    </source>
</evidence>
<keyword evidence="6" id="KW-1015">Disulfide bond</keyword>
<dbReference type="GO" id="GO:0016020">
    <property type="term" value="C:membrane"/>
    <property type="evidence" value="ECO:0007669"/>
    <property type="project" value="UniProtKB-SubCell"/>
</dbReference>
<dbReference type="InterPro" id="IPR036790">
    <property type="entry name" value="Frizzled_dom_sf"/>
</dbReference>
<dbReference type="GO" id="GO:0004175">
    <property type="term" value="F:endopeptidase activity"/>
    <property type="evidence" value="ECO:0007669"/>
    <property type="project" value="TreeGrafter"/>
</dbReference>
<dbReference type="InterPro" id="IPR013806">
    <property type="entry name" value="Kringle-like"/>
</dbReference>
<dbReference type="InterPro" id="IPR020067">
    <property type="entry name" value="Frizzled_dom"/>
</dbReference>
<dbReference type="InterPro" id="IPR050759">
    <property type="entry name" value="Serine_protease_kringle"/>
</dbReference>
<dbReference type="CDD" id="cd00108">
    <property type="entry name" value="KR"/>
    <property type="match status" value="1"/>
</dbReference>
<dbReference type="PANTHER" id="PTHR24261">
    <property type="entry name" value="PLASMINOGEN-RELATED"/>
    <property type="match status" value="1"/>
</dbReference>
<proteinExistence type="predicted"/>
<feature type="domain" description="FZ" evidence="10">
    <location>
        <begin position="57"/>
        <end position="220"/>
    </location>
</feature>
<dbReference type="Proteomes" id="UP000792457">
    <property type="component" value="Unassembled WGS sequence"/>
</dbReference>
<evidence type="ECO:0000313" key="13">
    <source>
        <dbReference type="Proteomes" id="UP000792457"/>
    </source>
</evidence>
<dbReference type="AlphaFoldDB" id="A0A8K0KDC4"/>
<dbReference type="CDD" id="cd07459">
    <property type="entry name" value="CRD_TK_ROR_like"/>
    <property type="match status" value="1"/>
</dbReference>
<keyword evidence="9" id="KW-0472">Membrane</keyword>
<dbReference type="GO" id="GO:0005615">
    <property type="term" value="C:extracellular space"/>
    <property type="evidence" value="ECO:0007669"/>
    <property type="project" value="TreeGrafter"/>
</dbReference>
<evidence type="ECO:0000256" key="8">
    <source>
        <dbReference type="SAM" id="MobiDB-lite"/>
    </source>
</evidence>
<comment type="caution">
    <text evidence="7">Lacks conserved residue(s) required for the propagation of feature annotation.</text>
</comment>
<comment type="caution">
    <text evidence="12">The sequence shown here is derived from an EMBL/GenBank/DDBJ whole genome shotgun (WGS) entry which is preliminary data.</text>
</comment>
<dbReference type="PROSITE" id="PS00021">
    <property type="entry name" value="KRINGLE_1"/>
    <property type="match status" value="1"/>
</dbReference>
<dbReference type="OrthoDB" id="10005095at2759"/>
<evidence type="ECO:0008006" key="14">
    <source>
        <dbReference type="Google" id="ProtNLM"/>
    </source>
</evidence>
<dbReference type="PROSITE" id="PS50070">
    <property type="entry name" value="KRINGLE_2"/>
    <property type="match status" value="1"/>
</dbReference>
<dbReference type="GO" id="GO:0005102">
    <property type="term" value="F:signaling receptor binding"/>
    <property type="evidence" value="ECO:0007669"/>
    <property type="project" value="TreeGrafter"/>
</dbReference>
<gene>
    <name evidence="12" type="ORF">J437_LFUL012922</name>
</gene>
<comment type="subcellular location">
    <subcellularLocation>
        <location evidence="1">Membrane</location>
        <topology evidence="1">Single-pass type I membrane protein</topology>
    </subcellularLocation>
</comment>
<evidence type="ECO:0000256" key="1">
    <source>
        <dbReference type="ARBA" id="ARBA00004479"/>
    </source>
</evidence>
<evidence type="ECO:0000256" key="4">
    <source>
        <dbReference type="ARBA" id="ARBA00022741"/>
    </source>
</evidence>
<dbReference type="InterPro" id="IPR038178">
    <property type="entry name" value="Kringle_sf"/>
</dbReference>
<organism evidence="12 13">
    <name type="scientific">Ladona fulva</name>
    <name type="common">Scarce chaser dragonfly</name>
    <name type="synonym">Libellula fulva</name>
    <dbReference type="NCBI Taxonomy" id="123851"/>
    <lineage>
        <taxon>Eukaryota</taxon>
        <taxon>Metazoa</taxon>
        <taxon>Ecdysozoa</taxon>
        <taxon>Arthropoda</taxon>
        <taxon>Hexapoda</taxon>
        <taxon>Insecta</taxon>
        <taxon>Pterygota</taxon>
        <taxon>Palaeoptera</taxon>
        <taxon>Odonata</taxon>
        <taxon>Epiprocta</taxon>
        <taxon>Anisoptera</taxon>
        <taxon>Libelluloidea</taxon>
        <taxon>Libellulidae</taxon>
        <taxon>Ladona</taxon>
    </lineage>
</organism>
<reference evidence="12" key="1">
    <citation type="submission" date="2013-04" db="EMBL/GenBank/DDBJ databases">
        <authorList>
            <person name="Qu J."/>
            <person name="Murali S.C."/>
            <person name="Bandaranaike D."/>
            <person name="Bellair M."/>
            <person name="Blankenburg K."/>
            <person name="Chao H."/>
            <person name="Dinh H."/>
            <person name="Doddapaneni H."/>
            <person name="Downs B."/>
            <person name="Dugan-Rocha S."/>
            <person name="Elkadiri S."/>
            <person name="Gnanaolivu R.D."/>
            <person name="Hernandez B."/>
            <person name="Javaid M."/>
            <person name="Jayaseelan J.C."/>
            <person name="Lee S."/>
            <person name="Li M."/>
            <person name="Ming W."/>
            <person name="Munidasa M."/>
            <person name="Muniz J."/>
            <person name="Nguyen L."/>
            <person name="Ongeri F."/>
            <person name="Osuji N."/>
            <person name="Pu L.-L."/>
            <person name="Puazo M."/>
            <person name="Qu C."/>
            <person name="Quiroz J."/>
            <person name="Raj R."/>
            <person name="Weissenberger G."/>
            <person name="Xin Y."/>
            <person name="Zou X."/>
            <person name="Han Y."/>
            <person name="Richards S."/>
            <person name="Worley K."/>
            <person name="Muzny D."/>
            <person name="Gibbs R."/>
        </authorList>
    </citation>
    <scope>NUCLEOTIDE SEQUENCE</scope>
    <source>
        <strain evidence="12">Sampled in the wild</strain>
    </source>
</reference>
<keyword evidence="5" id="KW-0067">ATP-binding</keyword>
<keyword evidence="3 7" id="KW-0420">Kringle</keyword>
<dbReference type="InterPro" id="IPR041775">
    <property type="entry name" value="Ror-like_CRD"/>
</dbReference>
<keyword evidence="4" id="KW-0547">Nucleotide-binding</keyword>
<evidence type="ECO:0000259" key="11">
    <source>
        <dbReference type="PROSITE" id="PS50070"/>
    </source>
</evidence>
<keyword evidence="9" id="KW-1133">Transmembrane helix</keyword>
<reference evidence="12" key="2">
    <citation type="submission" date="2017-10" db="EMBL/GenBank/DDBJ databases">
        <title>Ladona fulva Genome sequencing and assembly.</title>
        <authorList>
            <person name="Murali S."/>
            <person name="Richards S."/>
            <person name="Bandaranaike D."/>
            <person name="Bellair M."/>
            <person name="Blankenburg K."/>
            <person name="Chao H."/>
            <person name="Dinh H."/>
            <person name="Doddapaneni H."/>
            <person name="Dugan-Rocha S."/>
            <person name="Elkadiri S."/>
            <person name="Gnanaolivu R."/>
            <person name="Hernandez B."/>
            <person name="Skinner E."/>
            <person name="Javaid M."/>
            <person name="Lee S."/>
            <person name="Li M."/>
            <person name="Ming W."/>
            <person name="Munidasa M."/>
            <person name="Muniz J."/>
            <person name="Nguyen L."/>
            <person name="Hughes D."/>
            <person name="Osuji N."/>
            <person name="Pu L.-L."/>
            <person name="Puazo M."/>
            <person name="Qu C."/>
            <person name="Quiroz J."/>
            <person name="Raj R."/>
            <person name="Weissenberger G."/>
            <person name="Xin Y."/>
            <person name="Zou X."/>
            <person name="Han Y."/>
            <person name="Worley K."/>
            <person name="Muzny D."/>
            <person name="Gibbs R."/>
        </authorList>
    </citation>
    <scope>NUCLEOTIDE SEQUENCE</scope>
    <source>
        <strain evidence="12">Sampled in the wild</strain>
    </source>
</reference>